<keyword evidence="1" id="KW-1133">Transmembrane helix</keyword>
<keyword evidence="1" id="KW-0812">Transmembrane</keyword>
<evidence type="ECO:0000313" key="2">
    <source>
        <dbReference type="Proteomes" id="UP000035680"/>
    </source>
</evidence>
<dbReference type="Proteomes" id="UP000035680">
    <property type="component" value="Unassembled WGS sequence"/>
</dbReference>
<keyword evidence="1" id="KW-0472">Membrane</keyword>
<protein>
    <submittedName>
        <fullName evidence="3">CPG4 domain-containing protein</fullName>
    </submittedName>
</protein>
<name>A0A0K0EZ21_STRVS</name>
<organism evidence="2 3">
    <name type="scientific">Strongyloides venezuelensis</name>
    <name type="common">Threadworm</name>
    <dbReference type="NCBI Taxonomy" id="75913"/>
    <lineage>
        <taxon>Eukaryota</taxon>
        <taxon>Metazoa</taxon>
        <taxon>Ecdysozoa</taxon>
        <taxon>Nematoda</taxon>
        <taxon>Chromadorea</taxon>
        <taxon>Rhabditida</taxon>
        <taxon>Tylenchina</taxon>
        <taxon>Panagrolaimomorpha</taxon>
        <taxon>Strongyloidoidea</taxon>
        <taxon>Strongyloididae</taxon>
        <taxon>Strongyloides</taxon>
    </lineage>
</organism>
<accession>A0A0K0EZ21</accession>
<reference evidence="2" key="1">
    <citation type="submission" date="2014-07" db="EMBL/GenBank/DDBJ databases">
        <authorList>
            <person name="Martin A.A"/>
            <person name="De Silva N."/>
        </authorList>
    </citation>
    <scope>NUCLEOTIDE SEQUENCE</scope>
</reference>
<dbReference type="PANTHER" id="PTHR36944:SF1">
    <property type="entry name" value="CPG4 DOMAIN-CONTAINING PROTEIN"/>
    <property type="match status" value="1"/>
</dbReference>
<dbReference type="PANTHER" id="PTHR36944">
    <property type="entry name" value="PROTEIN CBG02791-RELATED"/>
    <property type="match status" value="1"/>
</dbReference>
<dbReference type="WBParaSite" id="SVE_0178000.1">
    <property type="protein sequence ID" value="SVE_0178000.1"/>
    <property type="gene ID" value="SVE_0178000"/>
</dbReference>
<dbReference type="AlphaFoldDB" id="A0A0K0EZ21"/>
<feature type="transmembrane region" description="Helical" evidence="1">
    <location>
        <begin position="251"/>
        <end position="268"/>
    </location>
</feature>
<keyword evidence="2" id="KW-1185">Reference proteome</keyword>
<proteinExistence type="predicted"/>
<evidence type="ECO:0000313" key="3">
    <source>
        <dbReference type="WBParaSite" id="SVE_0178000.1"/>
    </source>
</evidence>
<sequence>MINDDCVGSCALSFISSMENQLGPNKSLGLLQLNFNDFLIAFSNQTFHQQFCKLYHTFQYCYQQCNHNFLLELLTRSSEIIDHFCLYNYQAIQNKFPCLNKLNQETSKQCLKGCTSKHKAVTSMMQNFKHLAMNGDSSQAEKYLSEGCEYVTCSLHCDIPAIAHFCDYETAHLVINITRKSFNSMQKVALDTGAISKWPSSCLDLKTYSLPTPLPPQLPTTTTVLAPTIKINEVQTKVQEPTLKNQSSPTQSLFISYLIALIFIILILKI</sequence>
<evidence type="ECO:0000256" key="1">
    <source>
        <dbReference type="SAM" id="Phobius"/>
    </source>
</evidence>
<reference evidence="3" key="2">
    <citation type="submission" date="2015-08" db="UniProtKB">
        <authorList>
            <consortium name="WormBaseParasite"/>
        </authorList>
    </citation>
    <scope>IDENTIFICATION</scope>
</reference>